<dbReference type="InterPro" id="IPR008042">
    <property type="entry name" value="Retrotrans_Pao"/>
</dbReference>
<reference evidence="1" key="1">
    <citation type="submission" date="2020-08" db="EMBL/GenBank/DDBJ databases">
        <title>Multicomponent nature underlies the extraordinary mechanical properties of spider dragline silk.</title>
        <authorList>
            <person name="Kono N."/>
            <person name="Nakamura H."/>
            <person name="Mori M."/>
            <person name="Yoshida Y."/>
            <person name="Ohtoshi R."/>
            <person name="Malay A.D."/>
            <person name="Moran D.A.P."/>
            <person name="Tomita M."/>
            <person name="Numata K."/>
            <person name="Arakawa K."/>
        </authorList>
    </citation>
    <scope>NUCLEOTIDE SEQUENCE</scope>
</reference>
<keyword evidence="2" id="KW-1185">Reference proteome</keyword>
<proteinExistence type="predicted"/>
<gene>
    <name evidence="1" type="primary">AVEN_24741_1</name>
    <name evidence="1" type="ORF">TNIN_441811</name>
</gene>
<dbReference type="PANTHER" id="PTHR47331">
    <property type="entry name" value="PHD-TYPE DOMAIN-CONTAINING PROTEIN"/>
    <property type="match status" value="1"/>
</dbReference>
<dbReference type="Pfam" id="PF05380">
    <property type="entry name" value="Peptidase_A17"/>
    <property type="match status" value="1"/>
</dbReference>
<dbReference type="EMBL" id="BMAV01010357">
    <property type="protein sequence ID" value="GFY55382.1"/>
    <property type="molecule type" value="Genomic_DNA"/>
</dbReference>
<protein>
    <submittedName>
        <fullName evidence="1">Uncharacterized protein</fullName>
    </submittedName>
</protein>
<dbReference type="AlphaFoldDB" id="A0A8X7C6K4"/>
<dbReference type="OrthoDB" id="6433809at2759"/>
<evidence type="ECO:0000313" key="1">
    <source>
        <dbReference type="EMBL" id="GFY55382.1"/>
    </source>
</evidence>
<dbReference type="Proteomes" id="UP000886998">
    <property type="component" value="Unassembled WGS sequence"/>
</dbReference>
<accession>A0A8X7C6K4</accession>
<sequence length="125" mass="14322">MAETFIDDLKEIAISRRALERLIPNLDTSSSISLHVFCNASKLVYATCIYVRTETSKETICQLIQARSRVAHIKCMTVPRLELMACNKGARLAHSTKKELGLENIQTYYWSDSCYAVFWIKKKDN</sequence>
<evidence type="ECO:0000313" key="2">
    <source>
        <dbReference type="Proteomes" id="UP000886998"/>
    </source>
</evidence>
<comment type="caution">
    <text evidence="1">The sequence shown here is derived from an EMBL/GenBank/DDBJ whole genome shotgun (WGS) entry which is preliminary data.</text>
</comment>
<organism evidence="1 2">
    <name type="scientific">Trichonephila inaurata madagascariensis</name>
    <dbReference type="NCBI Taxonomy" id="2747483"/>
    <lineage>
        <taxon>Eukaryota</taxon>
        <taxon>Metazoa</taxon>
        <taxon>Ecdysozoa</taxon>
        <taxon>Arthropoda</taxon>
        <taxon>Chelicerata</taxon>
        <taxon>Arachnida</taxon>
        <taxon>Araneae</taxon>
        <taxon>Araneomorphae</taxon>
        <taxon>Entelegynae</taxon>
        <taxon>Araneoidea</taxon>
        <taxon>Nephilidae</taxon>
        <taxon>Trichonephila</taxon>
        <taxon>Trichonephila inaurata</taxon>
    </lineage>
</organism>
<name>A0A8X7C6K4_9ARAC</name>